<accession>A0A346Y1P8</accession>
<dbReference type="KEGG" id="euz:DVS28_a3722"/>
<reference evidence="2 3" key="1">
    <citation type="submission" date="2018-09" db="EMBL/GenBank/DDBJ databases">
        <title>Complete genome sequence of Euzebya sp. DY32-46 isolated from seawater of Pacific Ocean.</title>
        <authorList>
            <person name="Xu L."/>
            <person name="Wu Y.-H."/>
            <person name="Xu X.-W."/>
        </authorList>
    </citation>
    <scope>NUCLEOTIDE SEQUENCE [LARGE SCALE GENOMIC DNA]</scope>
    <source>
        <strain evidence="2 3">DY32-46</strain>
    </source>
</reference>
<dbReference type="InterPro" id="IPR036249">
    <property type="entry name" value="Thioredoxin-like_sf"/>
</dbReference>
<sequence length="188" mass="19994">MSDAVTLFHDLTSPAAAVAVMRLTSLAVDGVPIAFEGFEAIGIDMAMPVDLDTLAVIDRLAPVAEAEGLLLRRPRTLPPTGLAHVLLAHGETTERAHELRIAVYRAFWEQQQTIDDIDTLVAIAADVGLDEPTVAELLGDRVALASRRRLMATHRRDGVGGVPVILASRTLVPGLLDADQVRALAAAV</sequence>
<dbReference type="EMBL" id="CP031165">
    <property type="protein sequence ID" value="AXV08395.1"/>
    <property type="molecule type" value="Genomic_DNA"/>
</dbReference>
<dbReference type="RefSeq" id="WP_164710733.1">
    <property type="nucleotide sequence ID" value="NZ_CP031165.1"/>
</dbReference>
<name>A0A346Y1P8_9ACTN</name>
<evidence type="ECO:0000259" key="1">
    <source>
        <dbReference type="Pfam" id="PF01323"/>
    </source>
</evidence>
<dbReference type="Pfam" id="PF01323">
    <property type="entry name" value="DSBA"/>
    <property type="match status" value="1"/>
</dbReference>
<keyword evidence="3" id="KW-1185">Reference proteome</keyword>
<evidence type="ECO:0000313" key="2">
    <source>
        <dbReference type="EMBL" id="AXV08395.1"/>
    </source>
</evidence>
<protein>
    <recommendedName>
        <fullName evidence="1">DSBA-like thioredoxin domain-containing protein</fullName>
    </recommendedName>
</protein>
<proteinExistence type="predicted"/>
<dbReference type="SUPFAM" id="SSF52833">
    <property type="entry name" value="Thioredoxin-like"/>
    <property type="match status" value="1"/>
</dbReference>
<gene>
    <name evidence="2" type="ORF">DVS28_a3722</name>
</gene>
<organism evidence="2 3">
    <name type="scientific">Euzebya pacifica</name>
    <dbReference type="NCBI Taxonomy" id="1608957"/>
    <lineage>
        <taxon>Bacteria</taxon>
        <taxon>Bacillati</taxon>
        <taxon>Actinomycetota</taxon>
        <taxon>Nitriliruptoria</taxon>
        <taxon>Euzebyales</taxon>
    </lineage>
</organism>
<feature type="domain" description="DSBA-like thioredoxin" evidence="1">
    <location>
        <begin position="5"/>
        <end position="182"/>
    </location>
</feature>
<evidence type="ECO:0000313" key="3">
    <source>
        <dbReference type="Proteomes" id="UP000264006"/>
    </source>
</evidence>
<dbReference type="GO" id="GO:0016491">
    <property type="term" value="F:oxidoreductase activity"/>
    <property type="evidence" value="ECO:0007669"/>
    <property type="project" value="InterPro"/>
</dbReference>
<dbReference type="InterPro" id="IPR001853">
    <property type="entry name" value="DSBA-like_thioredoxin_dom"/>
</dbReference>
<dbReference type="Gene3D" id="3.40.30.10">
    <property type="entry name" value="Glutaredoxin"/>
    <property type="match status" value="1"/>
</dbReference>
<dbReference type="AlphaFoldDB" id="A0A346Y1P8"/>
<dbReference type="Proteomes" id="UP000264006">
    <property type="component" value="Chromosome"/>
</dbReference>